<dbReference type="GO" id="GO:0016757">
    <property type="term" value="F:glycosyltransferase activity"/>
    <property type="evidence" value="ECO:0007669"/>
    <property type="project" value="UniProtKB-KW"/>
</dbReference>
<dbReference type="SUPFAM" id="SSF53448">
    <property type="entry name" value="Nucleotide-diphospho-sugar transferases"/>
    <property type="match status" value="1"/>
</dbReference>
<sequence length="280" mass="32489">MVHNDTGCIVVLFKPDYRALAILVKRLNNCMSTILMIDNSPQEDSVSNQHFVESLSPSVKYISMRMNAGIAAAQNKGILECLKSGFKYVLFLDQDSFMTDVNLNKLYSEFQQITIKDHTAVCIGANPQTGEDINKKPVKVKELISSGSMIKLSAFEFLGMFRDDFFIDFVDYEWCWRARKAQKTIYISQSVSFSHQVGNPPRRMGRIVSAPFRNYYFFRNFWIILKENLIPEKEKRKLILYAIKHIVFEVGICPQRFKRFHYIYRGITDGARNRMGQMIL</sequence>
<comment type="similarity">
    <text evidence="2">Belongs to the glycosyltransferase 2 family.</text>
</comment>
<gene>
    <name evidence="6" type="ORF">HCJ88_09000</name>
</gene>
<organism evidence="6 7">
    <name type="scientific">Lacticaseibacillus paracasei</name>
    <name type="common">Lactobacillus paracasei</name>
    <dbReference type="NCBI Taxonomy" id="1597"/>
    <lineage>
        <taxon>Bacteria</taxon>
        <taxon>Bacillati</taxon>
        <taxon>Bacillota</taxon>
        <taxon>Bacilli</taxon>
        <taxon>Lactobacillales</taxon>
        <taxon>Lactobacillaceae</taxon>
        <taxon>Lacticaseibacillus</taxon>
    </lineage>
</organism>
<dbReference type="PANTHER" id="PTHR43179:SF12">
    <property type="entry name" value="GALACTOFURANOSYLTRANSFERASE GLFT2"/>
    <property type="match status" value="1"/>
</dbReference>
<name>A0ABD7BTF7_LACPA</name>
<evidence type="ECO:0000313" key="7">
    <source>
        <dbReference type="Proteomes" id="UP000593972"/>
    </source>
</evidence>
<evidence type="ECO:0000256" key="3">
    <source>
        <dbReference type="ARBA" id="ARBA00022676"/>
    </source>
</evidence>
<dbReference type="EMBL" id="CP050500">
    <property type="protein sequence ID" value="QOP55902.1"/>
    <property type="molecule type" value="Genomic_DNA"/>
</dbReference>
<evidence type="ECO:0000313" key="6">
    <source>
        <dbReference type="EMBL" id="QOP55902.1"/>
    </source>
</evidence>
<dbReference type="RefSeq" id="WP_193137038.1">
    <property type="nucleotide sequence ID" value="NZ_CP050500.1"/>
</dbReference>
<evidence type="ECO:0000256" key="2">
    <source>
        <dbReference type="ARBA" id="ARBA00006739"/>
    </source>
</evidence>
<keyword evidence="4" id="KW-0808">Transferase</keyword>
<dbReference type="InterPro" id="IPR029044">
    <property type="entry name" value="Nucleotide-diphossugar_trans"/>
</dbReference>
<dbReference type="PANTHER" id="PTHR43179">
    <property type="entry name" value="RHAMNOSYLTRANSFERASE WBBL"/>
    <property type="match status" value="1"/>
</dbReference>
<feature type="domain" description="Glycosyltransferase 2-like" evidence="5">
    <location>
        <begin position="34"/>
        <end position="113"/>
    </location>
</feature>
<dbReference type="Gene3D" id="3.90.550.10">
    <property type="entry name" value="Spore Coat Polysaccharide Biosynthesis Protein SpsA, Chain A"/>
    <property type="match status" value="1"/>
</dbReference>
<protein>
    <submittedName>
        <fullName evidence="6">Glycosyltransferase</fullName>
    </submittedName>
</protein>
<proteinExistence type="inferred from homology"/>
<accession>A0ABD7BTF7</accession>
<dbReference type="Pfam" id="PF00535">
    <property type="entry name" value="Glycos_transf_2"/>
    <property type="match status" value="1"/>
</dbReference>
<keyword evidence="3" id="KW-0328">Glycosyltransferase</keyword>
<dbReference type="InterPro" id="IPR001173">
    <property type="entry name" value="Glyco_trans_2-like"/>
</dbReference>
<reference evidence="6 7" key="1">
    <citation type="submission" date="2020-03" db="EMBL/GenBank/DDBJ databases">
        <title>Complete genome sequence of Lactobacillus paracasei strain NFFJ04, isolated from animal feed.</title>
        <authorList>
            <person name="Jung J.Y."/>
        </authorList>
    </citation>
    <scope>NUCLEOTIDE SEQUENCE [LARGE SCALE GENOMIC DNA]</scope>
    <source>
        <strain evidence="6 7">NFFJ04</strain>
    </source>
</reference>
<dbReference type="AlphaFoldDB" id="A0ABD7BTF7"/>
<evidence type="ECO:0000256" key="4">
    <source>
        <dbReference type="ARBA" id="ARBA00022679"/>
    </source>
</evidence>
<dbReference type="Proteomes" id="UP000593972">
    <property type="component" value="Chromosome"/>
</dbReference>
<evidence type="ECO:0000256" key="1">
    <source>
        <dbReference type="ARBA" id="ARBA00004776"/>
    </source>
</evidence>
<comment type="pathway">
    <text evidence="1">Cell wall biogenesis; cell wall polysaccharide biosynthesis.</text>
</comment>
<evidence type="ECO:0000259" key="5">
    <source>
        <dbReference type="Pfam" id="PF00535"/>
    </source>
</evidence>